<reference evidence="1 2" key="1">
    <citation type="submission" date="2019-03" db="EMBL/GenBank/DDBJ databases">
        <title>Subsurface microbial communities from deep shales in Ohio and West Virginia, USA.</title>
        <authorList>
            <person name="Wrighton K."/>
        </authorList>
    </citation>
    <scope>NUCLEOTIDE SEQUENCE [LARGE SCALE GENOMIC DNA]</scope>
    <source>
        <strain evidence="1 2">MSL9.2</strain>
    </source>
</reference>
<evidence type="ECO:0000313" key="1">
    <source>
        <dbReference type="EMBL" id="TDW06486.1"/>
    </source>
</evidence>
<evidence type="ECO:0000313" key="2">
    <source>
        <dbReference type="Proteomes" id="UP000294697"/>
    </source>
</evidence>
<dbReference type="Gene3D" id="3.10.450.620">
    <property type="entry name" value="JHP933, nucleotidyltransferase-like core domain"/>
    <property type="match status" value="1"/>
</dbReference>
<organism evidence="1 2">
    <name type="scientific">Halanaerobium saccharolyticum</name>
    <dbReference type="NCBI Taxonomy" id="43595"/>
    <lineage>
        <taxon>Bacteria</taxon>
        <taxon>Bacillati</taxon>
        <taxon>Bacillota</taxon>
        <taxon>Clostridia</taxon>
        <taxon>Halanaerobiales</taxon>
        <taxon>Halanaerobiaceae</taxon>
        <taxon>Halanaerobium</taxon>
    </lineage>
</organism>
<accession>A0A4R7Z752</accession>
<dbReference type="EMBL" id="SODA01000005">
    <property type="protein sequence ID" value="TDW06486.1"/>
    <property type="molecule type" value="Genomic_DNA"/>
</dbReference>
<proteinExistence type="predicted"/>
<dbReference type="Pfam" id="PF08843">
    <property type="entry name" value="AbiEii"/>
    <property type="match status" value="1"/>
</dbReference>
<comment type="caution">
    <text evidence="1">The sequence shown here is derived from an EMBL/GenBank/DDBJ whole genome shotgun (WGS) entry which is preliminary data.</text>
</comment>
<dbReference type="Proteomes" id="UP000294697">
    <property type="component" value="Unassembled WGS sequence"/>
</dbReference>
<dbReference type="InterPro" id="IPR014942">
    <property type="entry name" value="AbiEii"/>
</dbReference>
<dbReference type="GO" id="GO:0016740">
    <property type="term" value="F:transferase activity"/>
    <property type="evidence" value="ECO:0007669"/>
    <property type="project" value="UniProtKB-KW"/>
</dbReference>
<dbReference type="AlphaFoldDB" id="A0A4R7Z752"/>
<name>A0A4R7Z752_9FIRM</name>
<dbReference type="RefSeq" id="WP_111570722.1">
    <property type="nucleotide sequence ID" value="NZ_QLME01000001.1"/>
</dbReference>
<sequence length="192" mass="22263">MKNLMQLKDLIKNLAKEKNINSQVLLRNYMMQRLLLKIANSNYKNNFILKGGMLVADLVGIESRSTVDMDLTIKSFSLTKENITKVFAEIFLAKTEDEIEFELRQVDKIREEAEYKGIRLSILALMGKARIPLKIDLTTGDKLTPSEINYRYQLLFEDEKIEILSYNLETLLAEKLETIVSRSKTNTRMNYS</sequence>
<protein>
    <submittedName>
        <fullName evidence="1">Nucleotidyltransferase AbiEii toxin of type IV toxin-antitoxin system</fullName>
    </submittedName>
</protein>
<dbReference type="OrthoDB" id="9808443at2"/>
<gene>
    <name evidence="1" type="ORF">C8C77_105122</name>
</gene>
<keyword evidence="1" id="KW-0808">Transferase</keyword>